<evidence type="ECO:0000259" key="9">
    <source>
        <dbReference type="Pfam" id="PF22640"/>
    </source>
</evidence>
<evidence type="ECO:0000313" key="11">
    <source>
        <dbReference type="Proteomes" id="UP000050326"/>
    </source>
</evidence>
<evidence type="ECO:0000256" key="3">
    <source>
        <dbReference type="ARBA" id="ARBA00022679"/>
    </source>
</evidence>
<gene>
    <name evidence="10" type="primary">manC1</name>
    <name evidence="10" type="ORF">OXPF_31480</name>
</gene>
<dbReference type="InterPro" id="IPR005835">
    <property type="entry name" value="NTP_transferase_dom"/>
</dbReference>
<dbReference type="InterPro" id="IPR049577">
    <property type="entry name" value="GMPP_N"/>
</dbReference>
<feature type="domain" description="MannoseP isomerase/GMP-like beta-helix" evidence="9">
    <location>
        <begin position="290"/>
        <end position="343"/>
    </location>
</feature>
<keyword evidence="6" id="KW-0342">GTP-binding</keyword>
<evidence type="ECO:0000256" key="1">
    <source>
        <dbReference type="ARBA" id="ARBA00006115"/>
    </source>
</evidence>
<dbReference type="SUPFAM" id="SSF159283">
    <property type="entry name" value="Guanosine diphospho-D-mannose pyrophosphorylase/mannose-6-phosphate isomerase linker domain"/>
    <property type="match status" value="1"/>
</dbReference>
<dbReference type="PANTHER" id="PTHR46390">
    <property type="entry name" value="MANNOSE-1-PHOSPHATE GUANYLYLTRANSFERASE"/>
    <property type="match status" value="1"/>
</dbReference>
<dbReference type="STRING" id="36849.OXPF_31480"/>
<accession>A0A0P8W6P1</accession>
<evidence type="ECO:0000256" key="6">
    <source>
        <dbReference type="ARBA" id="ARBA00023134"/>
    </source>
</evidence>
<organism evidence="10 11">
    <name type="scientific">Oxobacter pfennigii</name>
    <dbReference type="NCBI Taxonomy" id="36849"/>
    <lineage>
        <taxon>Bacteria</taxon>
        <taxon>Bacillati</taxon>
        <taxon>Bacillota</taxon>
        <taxon>Clostridia</taxon>
        <taxon>Eubacteriales</taxon>
        <taxon>Clostridiaceae</taxon>
        <taxon>Oxobacter</taxon>
    </lineage>
</organism>
<dbReference type="Proteomes" id="UP000050326">
    <property type="component" value="Unassembled WGS sequence"/>
</dbReference>
<name>A0A0P8W6P1_9CLOT</name>
<comment type="catalytic activity">
    <reaction evidence="7">
        <text>alpha-D-mannose 1-phosphate + GTP + H(+) = GDP-alpha-D-mannose + diphosphate</text>
        <dbReference type="Rhea" id="RHEA:15229"/>
        <dbReference type="ChEBI" id="CHEBI:15378"/>
        <dbReference type="ChEBI" id="CHEBI:33019"/>
        <dbReference type="ChEBI" id="CHEBI:37565"/>
        <dbReference type="ChEBI" id="CHEBI:57527"/>
        <dbReference type="ChEBI" id="CHEBI:58409"/>
        <dbReference type="EC" id="2.7.7.13"/>
    </reaction>
</comment>
<keyword evidence="3 10" id="KW-0808">Transferase</keyword>
<dbReference type="InterPro" id="IPR029044">
    <property type="entry name" value="Nucleotide-diphossugar_trans"/>
</dbReference>
<dbReference type="InterPro" id="IPR051161">
    <property type="entry name" value="Mannose-6P_isomerase_type2"/>
</dbReference>
<dbReference type="PATRIC" id="fig|36849.3.peg.3334"/>
<evidence type="ECO:0000256" key="4">
    <source>
        <dbReference type="ARBA" id="ARBA00022695"/>
    </source>
</evidence>
<dbReference type="GO" id="GO:0009298">
    <property type="term" value="P:GDP-mannose biosynthetic process"/>
    <property type="evidence" value="ECO:0007669"/>
    <property type="project" value="TreeGrafter"/>
</dbReference>
<dbReference type="CDD" id="cd02509">
    <property type="entry name" value="GDP-M1P_Guanylyltransferase"/>
    <property type="match status" value="1"/>
</dbReference>
<evidence type="ECO:0000256" key="7">
    <source>
        <dbReference type="ARBA" id="ARBA00047343"/>
    </source>
</evidence>
<dbReference type="GO" id="GO:0005525">
    <property type="term" value="F:GTP binding"/>
    <property type="evidence" value="ECO:0007669"/>
    <property type="project" value="UniProtKB-KW"/>
</dbReference>
<reference evidence="10 11" key="1">
    <citation type="submission" date="2015-09" db="EMBL/GenBank/DDBJ databases">
        <title>Genome sequence of Oxobacter pfennigii DSM 3222.</title>
        <authorList>
            <person name="Poehlein A."/>
            <person name="Bengelsdorf F.R."/>
            <person name="Schiel-Bengelsdorf B."/>
            <person name="Duerre P."/>
            <person name="Daniel R."/>
        </authorList>
    </citation>
    <scope>NUCLEOTIDE SEQUENCE [LARGE SCALE GENOMIC DNA]</scope>
    <source>
        <strain evidence="10 11">DSM 3222</strain>
    </source>
</reference>
<feature type="domain" description="Nucleotidyl transferase" evidence="8">
    <location>
        <begin position="4"/>
        <end position="277"/>
    </location>
</feature>
<evidence type="ECO:0000256" key="2">
    <source>
        <dbReference type="ARBA" id="ARBA00012387"/>
    </source>
</evidence>
<dbReference type="FunFam" id="3.90.550.10:FF:000046">
    <property type="entry name" value="Mannose-1-phosphate guanylyltransferase (GDP)"/>
    <property type="match status" value="1"/>
</dbReference>
<proteinExistence type="inferred from homology"/>
<sequence length="353" mass="40117">MLHAVIMAGGRGERFWPESRLSRPKQFLNLLGNETMIQSTVRRINRLIPCDNIYIITNEMYKELVKEQLPTINEENIIVEPVARNTAACIGLACAFIKKKDKHANMVVLPSDHLIKDEDRFLNMIELGFKKANLGENLVTLGIWPNYPETAYGYIKIGNMDEDLAFNVERFVEKPDAETANKYINEGKYLWNSGMFIWHVDTIMKNFEIHMPKLFDGILNIEKAIGTGNQNHAIKEEFIKLDSISIDYGIMEKAKNIYVLPCQFGWDDVGSWTSLERLDNCDDEGNVLKGNVISLDTHRCIVKGSGKLIATVGIDDLIVVETEDAILICKKDKAQDIKQLIGEMKELSLDSYL</sequence>
<dbReference type="OrthoDB" id="9806359at2"/>
<keyword evidence="4 10" id="KW-0548">Nucleotidyltransferase</keyword>
<evidence type="ECO:0000313" key="10">
    <source>
        <dbReference type="EMBL" id="KPU43706.1"/>
    </source>
</evidence>
<dbReference type="Pfam" id="PF22640">
    <property type="entry name" value="ManC_GMP_beta-helix"/>
    <property type="match status" value="1"/>
</dbReference>
<dbReference type="EMBL" id="LKET01000039">
    <property type="protein sequence ID" value="KPU43706.1"/>
    <property type="molecule type" value="Genomic_DNA"/>
</dbReference>
<dbReference type="InterPro" id="IPR054566">
    <property type="entry name" value="ManC/GMP-like_b-helix"/>
</dbReference>
<comment type="caution">
    <text evidence="10">The sequence shown here is derived from an EMBL/GenBank/DDBJ whole genome shotgun (WGS) entry which is preliminary data.</text>
</comment>
<dbReference type="GO" id="GO:0004475">
    <property type="term" value="F:mannose-1-phosphate guanylyltransferase (GTP) activity"/>
    <property type="evidence" value="ECO:0007669"/>
    <property type="project" value="UniProtKB-EC"/>
</dbReference>
<dbReference type="AlphaFoldDB" id="A0A0P8W6P1"/>
<dbReference type="RefSeq" id="WP_054876133.1">
    <property type="nucleotide sequence ID" value="NZ_LKET01000039.1"/>
</dbReference>
<protein>
    <recommendedName>
        <fullName evidence="2">mannose-1-phosphate guanylyltransferase</fullName>
        <ecNumber evidence="2">2.7.7.13</ecNumber>
    </recommendedName>
</protein>
<dbReference type="Pfam" id="PF00483">
    <property type="entry name" value="NTP_transferase"/>
    <property type="match status" value="1"/>
</dbReference>
<dbReference type="SUPFAM" id="SSF53448">
    <property type="entry name" value="Nucleotide-diphospho-sugar transferases"/>
    <property type="match status" value="1"/>
</dbReference>
<dbReference type="EC" id="2.7.7.13" evidence="2"/>
<keyword evidence="5" id="KW-0547">Nucleotide-binding</keyword>
<comment type="similarity">
    <text evidence="1">Belongs to the mannose-6-phosphate isomerase type 2 family.</text>
</comment>
<dbReference type="PANTHER" id="PTHR46390:SF1">
    <property type="entry name" value="MANNOSE-1-PHOSPHATE GUANYLYLTRANSFERASE"/>
    <property type="match status" value="1"/>
</dbReference>
<evidence type="ECO:0000256" key="5">
    <source>
        <dbReference type="ARBA" id="ARBA00022741"/>
    </source>
</evidence>
<evidence type="ECO:0000259" key="8">
    <source>
        <dbReference type="Pfam" id="PF00483"/>
    </source>
</evidence>
<keyword evidence="11" id="KW-1185">Reference proteome</keyword>
<dbReference type="Gene3D" id="3.90.550.10">
    <property type="entry name" value="Spore Coat Polysaccharide Biosynthesis Protein SpsA, Chain A"/>
    <property type="match status" value="1"/>
</dbReference>